<evidence type="ECO:0000256" key="5">
    <source>
        <dbReference type="SAM" id="Phobius"/>
    </source>
</evidence>
<dbReference type="GO" id="GO:0016020">
    <property type="term" value="C:membrane"/>
    <property type="evidence" value="ECO:0007669"/>
    <property type="project" value="UniProtKB-SubCell"/>
</dbReference>
<evidence type="ECO:0000313" key="8">
    <source>
        <dbReference type="Proteomes" id="UP000293852"/>
    </source>
</evidence>
<evidence type="ECO:0000259" key="6">
    <source>
        <dbReference type="Pfam" id="PF12698"/>
    </source>
</evidence>
<dbReference type="PANTHER" id="PTHR43471">
    <property type="entry name" value="ABC TRANSPORTER PERMEASE"/>
    <property type="match status" value="1"/>
</dbReference>
<feature type="transmembrane region" description="Helical" evidence="5">
    <location>
        <begin position="314"/>
        <end position="331"/>
    </location>
</feature>
<keyword evidence="4 5" id="KW-0472">Membrane</keyword>
<feature type="domain" description="ABC-2 type transporter transmembrane" evidence="6">
    <location>
        <begin position="43"/>
        <end position="391"/>
    </location>
</feature>
<keyword evidence="8" id="KW-1185">Reference proteome</keyword>
<proteinExistence type="predicted"/>
<name>A0A4Q7M4D5_9MICO</name>
<keyword evidence="2 5" id="KW-0812">Transmembrane</keyword>
<dbReference type="GO" id="GO:0140359">
    <property type="term" value="F:ABC-type transporter activity"/>
    <property type="evidence" value="ECO:0007669"/>
    <property type="project" value="InterPro"/>
</dbReference>
<keyword evidence="3 5" id="KW-1133">Transmembrane helix</keyword>
<evidence type="ECO:0000256" key="1">
    <source>
        <dbReference type="ARBA" id="ARBA00004141"/>
    </source>
</evidence>
<organism evidence="7 8">
    <name type="scientific">Xylanimonas ulmi</name>
    <dbReference type="NCBI Taxonomy" id="228973"/>
    <lineage>
        <taxon>Bacteria</taxon>
        <taxon>Bacillati</taxon>
        <taxon>Actinomycetota</taxon>
        <taxon>Actinomycetes</taxon>
        <taxon>Micrococcales</taxon>
        <taxon>Promicromonosporaceae</taxon>
        <taxon>Xylanimonas</taxon>
    </lineage>
</organism>
<comment type="subcellular location">
    <subcellularLocation>
        <location evidence="1">Membrane</location>
        <topology evidence="1">Multi-pass membrane protein</topology>
    </subcellularLocation>
</comment>
<gene>
    <name evidence="7" type="ORF">EV386_2186</name>
</gene>
<comment type="caution">
    <text evidence="7">The sequence shown here is derived from an EMBL/GenBank/DDBJ whole genome shotgun (WGS) entry which is preliminary data.</text>
</comment>
<dbReference type="InterPro" id="IPR013525">
    <property type="entry name" value="ABC2_TM"/>
</dbReference>
<evidence type="ECO:0000256" key="3">
    <source>
        <dbReference type="ARBA" id="ARBA00022989"/>
    </source>
</evidence>
<evidence type="ECO:0000256" key="2">
    <source>
        <dbReference type="ARBA" id="ARBA00022692"/>
    </source>
</evidence>
<dbReference type="EMBL" id="SGWX01000001">
    <property type="protein sequence ID" value="RZS61873.1"/>
    <property type="molecule type" value="Genomic_DNA"/>
</dbReference>
<reference evidence="7 8" key="1">
    <citation type="submission" date="2019-02" db="EMBL/GenBank/DDBJ databases">
        <title>Sequencing the genomes of 1000 actinobacteria strains.</title>
        <authorList>
            <person name="Klenk H.-P."/>
        </authorList>
    </citation>
    <scope>NUCLEOTIDE SEQUENCE [LARGE SCALE GENOMIC DNA]</scope>
    <source>
        <strain evidence="7 8">DSM 16932</strain>
    </source>
</reference>
<dbReference type="RefSeq" id="WP_130414904.1">
    <property type="nucleotide sequence ID" value="NZ_SGWX01000001.1"/>
</dbReference>
<evidence type="ECO:0000256" key="4">
    <source>
        <dbReference type="ARBA" id="ARBA00023136"/>
    </source>
</evidence>
<protein>
    <submittedName>
        <fullName evidence="7">ABC-2 type transport system permease protein</fullName>
    </submittedName>
</protein>
<feature type="transmembrane region" description="Helical" evidence="5">
    <location>
        <begin position="44"/>
        <end position="65"/>
    </location>
</feature>
<feature type="transmembrane region" description="Helical" evidence="5">
    <location>
        <begin position="373"/>
        <end position="392"/>
    </location>
</feature>
<accession>A0A4Q7M4D5</accession>
<dbReference type="PANTHER" id="PTHR43471:SF3">
    <property type="entry name" value="ABC TRANSPORTER PERMEASE PROTEIN NATB"/>
    <property type="match status" value="1"/>
</dbReference>
<dbReference type="OrthoDB" id="3268959at2"/>
<dbReference type="Proteomes" id="UP000293852">
    <property type="component" value="Unassembled WGS sequence"/>
</dbReference>
<dbReference type="Pfam" id="PF12698">
    <property type="entry name" value="ABC2_membrane_3"/>
    <property type="match status" value="1"/>
</dbReference>
<sequence length="414" mass="42797">MTAPSPLAAGADPRGLSPVVGLSPARATWLIAQREVSTRMRQRSYLITTALLVVAVVAGILVAHATAGGGSTVAVGATDQTTATAVEQALDAAGLDATVTTVTDRAAGERQVRDGDLDALIVPADGGSLTTVVDRELNARLAPVLDGLARQQALTAQITALGGDPTTVAAAVGQAGVQVDALDPPVERDLTQVIAGYLVGIVMFMALMMCSQLVAQGVVEEKTSRVVELLLATVRPSHLMAGKVAGIGLVGLIQVAVTVGAAAIASSATGLLDTSGLRVGPTLVWALVWFLVGFVTYAFVLAALAALVSRQEEVSSVITPVTMLMLLPYIYGISVLPWDPANALARTLSFIPLLSPFLMPMRLALGTAPLWEPFVALALALAVVPLLIWLSGRIYANAVLRTGARVRLKDALRA</sequence>
<feature type="transmembrane region" description="Helical" evidence="5">
    <location>
        <begin position="284"/>
        <end position="307"/>
    </location>
</feature>
<dbReference type="AlphaFoldDB" id="A0A4Q7M4D5"/>
<feature type="transmembrane region" description="Helical" evidence="5">
    <location>
        <begin position="244"/>
        <end position="264"/>
    </location>
</feature>
<feature type="transmembrane region" description="Helical" evidence="5">
    <location>
        <begin position="194"/>
        <end position="215"/>
    </location>
</feature>
<evidence type="ECO:0000313" key="7">
    <source>
        <dbReference type="EMBL" id="RZS61873.1"/>
    </source>
</evidence>